<comment type="function">
    <text evidence="10">Inner membrane component of the type II secretion system required for the energy-dependent secretion of extracellular factors such as proteases and toxins from the periplasm.</text>
</comment>
<evidence type="ECO:0000313" key="12">
    <source>
        <dbReference type="EMBL" id="PNI04695.1"/>
    </source>
</evidence>
<evidence type="ECO:0000256" key="5">
    <source>
        <dbReference type="ARBA" id="ARBA00022519"/>
    </source>
</evidence>
<keyword evidence="3 10" id="KW-0813">Transport</keyword>
<dbReference type="InterPro" id="IPR023229">
    <property type="entry name" value="T2SS_M_periplasmic_sf"/>
</dbReference>
<keyword evidence="6 11" id="KW-0812">Transmembrane</keyword>
<dbReference type="Proteomes" id="UP000236449">
    <property type="component" value="Unassembled WGS sequence"/>
</dbReference>
<keyword evidence="5 10" id="KW-0997">Cell inner membrane</keyword>
<evidence type="ECO:0000313" key="13">
    <source>
        <dbReference type="Proteomes" id="UP000236449"/>
    </source>
</evidence>
<dbReference type="GO" id="GO:0005886">
    <property type="term" value="C:plasma membrane"/>
    <property type="evidence" value="ECO:0007669"/>
    <property type="project" value="UniProtKB-SubCell"/>
</dbReference>
<name>A0A2J8I2E7_VIBDI</name>
<dbReference type="PIRSF" id="PIRSF006291">
    <property type="entry name" value="GspM"/>
    <property type="match status" value="1"/>
</dbReference>
<evidence type="ECO:0000256" key="7">
    <source>
        <dbReference type="ARBA" id="ARBA00022927"/>
    </source>
</evidence>
<dbReference type="GO" id="GO:0015627">
    <property type="term" value="C:type II protein secretion system complex"/>
    <property type="evidence" value="ECO:0007669"/>
    <property type="project" value="InterPro"/>
</dbReference>
<dbReference type="SUPFAM" id="SSF103054">
    <property type="entry name" value="General secretion pathway protein M, EpsM"/>
    <property type="match status" value="1"/>
</dbReference>
<evidence type="ECO:0000256" key="11">
    <source>
        <dbReference type="SAM" id="Phobius"/>
    </source>
</evidence>
<keyword evidence="4 10" id="KW-1003">Cell membrane</keyword>
<evidence type="ECO:0000256" key="3">
    <source>
        <dbReference type="ARBA" id="ARBA00022448"/>
    </source>
</evidence>
<organism evidence="12 13">
    <name type="scientific">Vibrio diazotrophicus</name>
    <dbReference type="NCBI Taxonomy" id="685"/>
    <lineage>
        <taxon>Bacteria</taxon>
        <taxon>Pseudomonadati</taxon>
        <taxon>Pseudomonadota</taxon>
        <taxon>Gammaproteobacteria</taxon>
        <taxon>Vibrionales</taxon>
        <taxon>Vibrionaceae</taxon>
        <taxon>Vibrio</taxon>
    </lineage>
</organism>
<dbReference type="AlphaFoldDB" id="A0A2J8I2E7"/>
<dbReference type="RefSeq" id="WP_042484844.1">
    <property type="nucleotide sequence ID" value="NZ_CBCRWT010000022.1"/>
</dbReference>
<evidence type="ECO:0000256" key="9">
    <source>
        <dbReference type="ARBA" id="ARBA00023136"/>
    </source>
</evidence>
<feature type="transmembrane region" description="Helical" evidence="11">
    <location>
        <begin position="26"/>
        <end position="45"/>
    </location>
</feature>
<evidence type="ECO:0000256" key="1">
    <source>
        <dbReference type="ARBA" id="ARBA00004377"/>
    </source>
</evidence>
<keyword evidence="7 10" id="KW-0653">Protein transport</keyword>
<dbReference type="GO" id="GO:0015628">
    <property type="term" value="P:protein secretion by the type II secretion system"/>
    <property type="evidence" value="ECO:0007669"/>
    <property type="project" value="InterPro"/>
</dbReference>
<comment type="similarity">
    <text evidence="2 10">Belongs to the GSP M family.</text>
</comment>
<dbReference type="InterPro" id="IPR007690">
    <property type="entry name" value="T2SS_GspM"/>
</dbReference>
<dbReference type="Pfam" id="PF04612">
    <property type="entry name" value="T2SSM"/>
    <property type="match status" value="1"/>
</dbReference>
<evidence type="ECO:0000256" key="2">
    <source>
        <dbReference type="ARBA" id="ARBA00010637"/>
    </source>
</evidence>
<evidence type="ECO:0000256" key="8">
    <source>
        <dbReference type="ARBA" id="ARBA00022989"/>
    </source>
</evidence>
<accession>A0A2J8I2E7</accession>
<dbReference type="GeneID" id="94023304"/>
<keyword evidence="9 10" id="KW-0472">Membrane</keyword>
<dbReference type="EMBL" id="POSK01000007">
    <property type="protein sequence ID" value="PNI04695.1"/>
    <property type="molecule type" value="Genomic_DNA"/>
</dbReference>
<evidence type="ECO:0000256" key="10">
    <source>
        <dbReference type="PIRNR" id="PIRNR006291"/>
    </source>
</evidence>
<reference evidence="12 13" key="1">
    <citation type="submission" date="2018-01" db="EMBL/GenBank/DDBJ databases">
        <title>Draft genome sequences of six Vibrio diazotrophicus strains isolated from deep-sea sediments of the Baltic Sea.</title>
        <authorList>
            <person name="Castillo D."/>
            <person name="Vandieken V."/>
            <person name="Chiang O."/>
            <person name="Middelboe M."/>
        </authorList>
    </citation>
    <scope>NUCLEOTIDE SEQUENCE [LARGE SCALE GENOMIC DNA]</scope>
    <source>
        <strain evidence="12 13">60.27F</strain>
    </source>
</reference>
<dbReference type="Gene3D" id="3.30.1360.100">
    <property type="entry name" value="General secretion pathway protein M, EpsM"/>
    <property type="match status" value="1"/>
</dbReference>
<keyword evidence="8 11" id="KW-1133">Transmembrane helix</keyword>
<gene>
    <name evidence="12" type="ORF">C1N32_12480</name>
</gene>
<sequence>MSEQIANKVIAPLQHWWQSINHREKVMVSICGFLVTVAIIFWGVLQPLNERSVQAQNRIQTEKQLLTWVTDSADKITALRKQGGVVRTSTPLNQVITTSTRQFKIELIRMQPRGEMMQVWIQPVPFTQLVAWVAYLKEQQGVDVDFMDIKRGKQAGVVEVQRLQLKRGG</sequence>
<evidence type="ECO:0000256" key="6">
    <source>
        <dbReference type="ARBA" id="ARBA00022692"/>
    </source>
</evidence>
<dbReference type="OrthoDB" id="6624834at2"/>
<comment type="subcellular location">
    <subcellularLocation>
        <location evidence="1">Cell inner membrane</location>
        <topology evidence="1">Single-pass membrane protein</topology>
    </subcellularLocation>
</comment>
<protein>
    <recommendedName>
        <fullName evidence="10">Type II secretion system protein M</fullName>
        <shortName evidence="10">T2SS protein M</shortName>
    </recommendedName>
    <alternativeName>
        <fullName evidence="10">General secretion pathway protein M</fullName>
    </alternativeName>
</protein>
<proteinExistence type="inferred from homology"/>
<evidence type="ECO:0000256" key="4">
    <source>
        <dbReference type="ARBA" id="ARBA00022475"/>
    </source>
</evidence>
<comment type="caution">
    <text evidence="12">The sequence shown here is derived from an EMBL/GenBank/DDBJ whole genome shotgun (WGS) entry which is preliminary data.</text>
</comment>